<name>A0ABW4EBS6_9LACO</name>
<dbReference type="RefSeq" id="WP_125753851.1">
    <property type="nucleotide sequence ID" value="NZ_JBHTON010000045.1"/>
</dbReference>
<dbReference type="PANTHER" id="PTHR24421">
    <property type="entry name" value="NITRATE/NITRITE SENSOR PROTEIN NARX-RELATED"/>
    <property type="match status" value="1"/>
</dbReference>
<evidence type="ECO:0000256" key="5">
    <source>
        <dbReference type="ARBA" id="ARBA00017322"/>
    </source>
</evidence>
<dbReference type="Proteomes" id="UP001597252">
    <property type="component" value="Unassembled WGS sequence"/>
</dbReference>
<dbReference type="SUPFAM" id="SSF55874">
    <property type="entry name" value="ATPase domain of HSP90 chaperone/DNA topoisomerase II/histidine kinase"/>
    <property type="match status" value="1"/>
</dbReference>
<keyword evidence="11" id="KW-0408">Iron</keyword>
<evidence type="ECO:0000256" key="7">
    <source>
        <dbReference type="ARBA" id="ARBA00022490"/>
    </source>
</evidence>
<keyword evidence="6" id="KW-0004">4Fe-4S</keyword>
<comment type="caution">
    <text evidence="17">The sequence shown here is derived from an EMBL/GenBank/DDBJ whole genome shotgun (WGS) entry which is preliminary data.</text>
</comment>
<evidence type="ECO:0000256" key="11">
    <source>
        <dbReference type="ARBA" id="ARBA00023004"/>
    </source>
</evidence>
<dbReference type="EMBL" id="JBHTON010000045">
    <property type="protein sequence ID" value="MFD1485856.1"/>
    <property type="molecule type" value="Genomic_DNA"/>
</dbReference>
<feature type="domain" description="Histidine kinase" evidence="16">
    <location>
        <begin position="247"/>
        <end position="338"/>
    </location>
</feature>
<proteinExistence type="predicted"/>
<dbReference type="Pfam" id="PF02518">
    <property type="entry name" value="HATPase_c"/>
    <property type="match status" value="1"/>
</dbReference>
<evidence type="ECO:0000256" key="14">
    <source>
        <dbReference type="ARBA" id="ARBA00024827"/>
    </source>
</evidence>
<dbReference type="InterPro" id="IPR036890">
    <property type="entry name" value="HATPase_C_sf"/>
</dbReference>
<evidence type="ECO:0000256" key="15">
    <source>
        <dbReference type="ARBA" id="ARBA00030800"/>
    </source>
</evidence>
<sequence>MAVSSAWLEQMIQNAPQAMLIISNKRVQLQNHAAAQLFAAHHFDAADVAEIVALDAAADSHDPTGCHYCQLRQRATFAAVPVALELTPKLADLGMQLAYYAIDYAQQTYAVIINTGSLERRLHYLSADHDVLLKINRTQEDERRQLAADLHDAVAQSVSAALMTLRRIEADNPDPRLDNVQAQLEETLTQIKGMAGTLHPAVLDQFGLGAALQALIKRLKPTTTAELVLVDRSSDLTGLSSDIQITLYRIAQEALTNALKHAHATSIVVMLVRHDDRITLEIMDDGAGFTPYTQGGYNGKSLGLLNMRARVRALNGFFDIDTTPGEGTTIRAAFPYAAPTKKEVTP</sequence>
<keyword evidence="7" id="KW-0963">Cytoplasm</keyword>
<dbReference type="InterPro" id="IPR003594">
    <property type="entry name" value="HATPase_dom"/>
</dbReference>
<dbReference type="EC" id="2.7.13.3" evidence="4"/>
<evidence type="ECO:0000313" key="17">
    <source>
        <dbReference type="EMBL" id="MFD1485856.1"/>
    </source>
</evidence>
<evidence type="ECO:0000259" key="16">
    <source>
        <dbReference type="PROSITE" id="PS50109"/>
    </source>
</evidence>
<evidence type="ECO:0000256" key="9">
    <source>
        <dbReference type="ARBA" id="ARBA00022723"/>
    </source>
</evidence>
<comment type="subcellular location">
    <subcellularLocation>
        <location evidence="3">Cytoplasm</location>
    </subcellularLocation>
</comment>
<comment type="catalytic activity">
    <reaction evidence="1">
        <text>ATP + protein L-histidine = ADP + protein N-phospho-L-histidine.</text>
        <dbReference type="EC" id="2.7.13.3"/>
    </reaction>
</comment>
<dbReference type="InterPro" id="IPR004358">
    <property type="entry name" value="Sig_transdc_His_kin-like_C"/>
</dbReference>
<dbReference type="Pfam" id="PF07730">
    <property type="entry name" value="HisKA_3"/>
    <property type="match status" value="1"/>
</dbReference>
<dbReference type="InterPro" id="IPR005467">
    <property type="entry name" value="His_kinase_dom"/>
</dbReference>
<evidence type="ECO:0000256" key="3">
    <source>
        <dbReference type="ARBA" id="ARBA00004496"/>
    </source>
</evidence>
<evidence type="ECO:0000256" key="6">
    <source>
        <dbReference type="ARBA" id="ARBA00022485"/>
    </source>
</evidence>
<evidence type="ECO:0000256" key="13">
    <source>
        <dbReference type="ARBA" id="ARBA00023014"/>
    </source>
</evidence>
<evidence type="ECO:0000313" key="18">
    <source>
        <dbReference type="Proteomes" id="UP001597252"/>
    </source>
</evidence>
<dbReference type="InterPro" id="IPR050482">
    <property type="entry name" value="Sensor_HK_TwoCompSys"/>
</dbReference>
<keyword evidence="13" id="KW-0411">Iron-sulfur</keyword>
<comment type="function">
    <text evidence="14">Member of the two-component regulatory system NreB/NreC involved in the control of dissimilatory nitrate/nitrite reduction in response to oxygen. NreB functions as a direct oxygen sensor histidine kinase which is autophosphorylated, in the absence of oxygen, probably at the conserved histidine residue, and transfers its phosphate group probably to a conserved aspartate residue of NreC. NreB/NreC activates the expression of the nitrate (narGHJI) and nitrite (nir) reductase operons, as well as the putative nitrate transporter gene narT.</text>
</comment>
<dbReference type="InterPro" id="IPR011712">
    <property type="entry name" value="Sig_transdc_His_kin_sub3_dim/P"/>
</dbReference>
<evidence type="ECO:0000256" key="1">
    <source>
        <dbReference type="ARBA" id="ARBA00000085"/>
    </source>
</evidence>
<dbReference type="CDD" id="cd16917">
    <property type="entry name" value="HATPase_UhpB-NarQ-NarX-like"/>
    <property type="match status" value="1"/>
</dbReference>
<gene>
    <name evidence="17" type="ORF">ACFQ5J_11525</name>
</gene>
<protein>
    <recommendedName>
        <fullName evidence="5">Oxygen sensor histidine kinase NreB</fullName>
        <ecNumber evidence="4">2.7.13.3</ecNumber>
    </recommendedName>
    <alternativeName>
        <fullName evidence="15">Nitrogen regulation protein B</fullName>
    </alternativeName>
</protein>
<evidence type="ECO:0000256" key="4">
    <source>
        <dbReference type="ARBA" id="ARBA00012438"/>
    </source>
</evidence>
<evidence type="ECO:0000256" key="2">
    <source>
        <dbReference type="ARBA" id="ARBA00001966"/>
    </source>
</evidence>
<keyword evidence="8" id="KW-0808">Transferase</keyword>
<keyword evidence="12" id="KW-0902">Two-component regulatory system</keyword>
<organism evidence="17 18">
    <name type="scientific">Lacticaseibacillus baoqingensis</name>
    <dbReference type="NCBI Taxonomy" id="2486013"/>
    <lineage>
        <taxon>Bacteria</taxon>
        <taxon>Bacillati</taxon>
        <taxon>Bacillota</taxon>
        <taxon>Bacilli</taxon>
        <taxon>Lactobacillales</taxon>
        <taxon>Lactobacillaceae</taxon>
        <taxon>Lacticaseibacillus</taxon>
    </lineage>
</organism>
<keyword evidence="9" id="KW-0479">Metal-binding</keyword>
<comment type="cofactor">
    <cofactor evidence="2">
        <name>[4Fe-4S] cluster</name>
        <dbReference type="ChEBI" id="CHEBI:49883"/>
    </cofactor>
</comment>
<dbReference type="Gene3D" id="1.20.5.1930">
    <property type="match status" value="1"/>
</dbReference>
<keyword evidence="18" id="KW-1185">Reference proteome</keyword>
<keyword evidence="10 17" id="KW-0418">Kinase</keyword>
<dbReference type="GO" id="GO:0016301">
    <property type="term" value="F:kinase activity"/>
    <property type="evidence" value="ECO:0007669"/>
    <property type="project" value="UniProtKB-KW"/>
</dbReference>
<dbReference type="Gene3D" id="3.30.565.10">
    <property type="entry name" value="Histidine kinase-like ATPase, C-terminal domain"/>
    <property type="match status" value="1"/>
</dbReference>
<accession>A0ABW4EBS6</accession>
<evidence type="ECO:0000256" key="10">
    <source>
        <dbReference type="ARBA" id="ARBA00022777"/>
    </source>
</evidence>
<dbReference type="PROSITE" id="PS50109">
    <property type="entry name" value="HIS_KIN"/>
    <property type="match status" value="1"/>
</dbReference>
<dbReference type="SMART" id="SM00387">
    <property type="entry name" value="HATPase_c"/>
    <property type="match status" value="1"/>
</dbReference>
<evidence type="ECO:0000256" key="12">
    <source>
        <dbReference type="ARBA" id="ARBA00023012"/>
    </source>
</evidence>
<reference evidence="18" key="1">
    <citation type="journal article" date="2019" name="Int. J. Syst. Evol. Microbiol.">
        <title>The Global Catalogue of Microorganisms (GCM) 10K type strain sequencing project: providing services to taxonomists for standard genome sequencing and annotation.</title>
        <authorList>
            <consortium name="The Broad Institute Genomics Platform"/>
            <consortium name="The Broad Institute Genome Sequencing Center for Infectious Disease"/>
            <person name="Wu L."/>
            <person name="Ma J."/>
        </authorList>
    </citation>
    <scope>NUCLEOTIDE SEQUENCE [LARGE SCALE GENOMIC DNA]</scope>
    <source>
        <strain evidence="18">CCM 8903</strain>
    </source>
</reference>
<evidence type="ECO:0000256" key="8">
    <source>
        <dbReference type="ARBA" id="ARBA00022679"/>
    </source>
</evidence>
<dbReference type="PRINTS" id="PR00344">
    <property type="entry name" value="BCTRLSENSOR"/>
</dbReference>